<keyword evidence="8" id="KW-1185">Reference proteome</keyword>
<dbReference type="InterPro" id="IPR013249">
    <property type="entry name" value="RNA_pol_sigma70_r4_t2"/>
</dbReference>
<keyword evidence="2" id="KW-0805">Transcription regulation</keyword>
<dbReference type="GO" id="GO:0006352">
    <property type="term" value="P:DNA-templated transcription initiation"/>
    <property type="evidence" value="ECO:0007669"/>
    <property type="project" value="InterPro"/>
</dbReference>
<dbReference type="NCBIfam" id="TIGR02937">
    <property type="entry name" value="sigma70-ECF"/>
    <property type="match status" value="1"/>
</dbReference>
<evidence type="ECO:0000256" key="3">
    <source>
        <dbReference type="ARBA" id="ARBA00023082"/>
    </source>
</evidence>
<dbReference type="CDD" id="cd06171">
    <property type="entry name" value="Sigma70_r4"/>
    <property type="match status" value="1"/>
</dbReference>
<evidence type="ECO:0000256" key="1">
    <source>
        <dbReference type="ARBA" id="ARBA00010641"/>
    </source>
</evidence>
<dbReference type="Gene3D" id="1.10.10.10">
    <property type="entry name" value="Winged helix-like DNA-binding domain superfamily/Winged helix DNA-binding domain"/>
    <property type="match status" value="1"/>
</dbReference>
<dbReference type="STRING" id="560819.SAMN05428998_13160"/>
<dbReference type="SUPFAM" id="SSF88659">
    <property type="entry name" value="Sigma3 and sigma4 domains of RNA polymerase sigma factors"/>
    <property type="match status" value="1"/>
</dbReference>
<dbReference type="GO" id="GO:0003677">
    <property type="term" value="F:DNA binding"/>
    <property type="evidence" value="ECO:0007669"/>
    <property type="project" value="InterPro"/>
</dbReference>
<gene>
    <name evidence="7" type="ORF">SAMN05428998_13160</name>
</gene>
<evidence type="ECO:0000313" key="8">
    <source>
        <dbReference type="Proteomes" id="UP000192917"/>
    </source>
</evidence>
<dbReference type="Gene3D" id="1.10.1740.10">
    <property type="match status" value="1"/>
</dbReference>
<dbReference type="InterPro" id="IPR013325">
    <property type="entry name" value="RNA_pol_sigma_r2"/>
</dbReference>
<dbReference type="PANTHER" id="PTHR43133:SF62">
    <property type="entry name" value="RNA POLYMERASE SIGMA FACTOR SIGZ"/>
    <property type="match status" value="1"/>
</dbReference>
<name>A0A1Y6CLQ2_9PROT</name>
<dbReference type="InterPro" id="IPR039425">
    <property type="entry name" value="RNA_pol_sigma-70-like"/>
</dbReference>
<organism evidence="7 8">
    <name type="scientific">Tistlia consotensis USBA 355</name>
    <dbReference type="NCBI Taxonomy" id="560819"/>
    <lineage>
        <taxon>Bacteria</taxon>
        <taxon>Pseudomonadati</taxon>
        <taxon>Pseudomonadota</taxon>
        <taxon>Alphaproteobacteria</taxon>
        <taxon>Rhodospirillales</taxon>
        <taxon>Rhodovibrionaceae</taxon>
        <taxon>Tistlia</taxon>
    </lineage>
</organism>
<proteinExistence type="inferred from homology"/>
<evidence type="ECO:0000313" key="7">
    <source>
        <dbReference type="EMBL" id="SMF72810.1"/>
    </source>
</evidence>
<dbReference type="Proteomes" id="UP000192917">
    <property type="component" value="Unassembled WGS sequence"/>
</dbReference>
<dbReference type="EMBL" id="FWZX01000031">
    <property type="protein sequence ID" value="SMF72810.1"/>
    <property type="molecule type" value="Genomic_DNA"/>
</dbReference>
<accession>A0A1Y6CLQ2</accession>
<dbReference type="Pfam" id="PF08281">
    <property type="entry name" value="Sigma70_r4_2"/>
    <property type="match status" value="1"/>
</dbReference>
<dbReference type="AlphaFoldDB" id="A0A1Y6CLQ2"/>
<reference evidence="7 8" key="1">
    <citation type="submission" date="2017-04" db="EMBL/GenBank/DDBJ databases">
        <authorList>
            <person name="Afonso C.L."/>
            <person name="Miller P.J."/>
            <person name="Scott M.A."/>
            <person name="Spackman E."/>
            <person name="Goraichik I."/>
            <person name="Dimitrov K.M."/>
            <person name="Suarez D.L."/>
            <person name="Swayne D.E."/>
        </authorList>
    </citation>
    <scope>NUCLEOTIDE SEQUENCE [LARGE SCALE GENOMIC DNA]</scope>
    <source>
        <strain evidence="7 8">USBA 355</strain>
    </source>
</reference>
<feature type="domain" description="RNA polymerase sigma factor 70 region 4 type 2" evidence="6">
    <location>
        <begin position="128"/>
        <end position="180"/>
    </location>
</feature>
<feature type="domain" description="RNA polymerase sigma-70 region 2" evidence="5">
    <location>
        <begin position="31"/>
        <end position="99"/>
    </location>
</feature>
<dbReference type="SUPFAM" id="SSF88946">
    <property type="entry name" value="Sigma2 domain of RNA polymerase sigma factors"/>
    <property type="match status" value="1"/>
</dbReference>
<dbReference type="InterPro" id="IPR036388">
    <property type="entry name" value="WH-like_DNA-bd_sf"/>
</dbReference>
<dbReference type="PANTHER" id="PTHR43133">
    <property type="entry name" value="RNA POLYMERASE ECF-TYPE SIGMA FACTO"/>
    <property type="match status" value="1"/>
</dbReference>
<dbReference type="GO" id="GO:0016987">
    <property type="term" value="F:sigma factor activity"/>
    <property type="evidence" value="ECO:0007669"/>
    <property type="project" value="UniProtKB-KW"/>
</dbReference>
<keyword evidence="3" id="KW-0731">Sigma factor</keyword>
<dbReference type="InterPro" id="IPR014284">
    <property type="entry name" value="RNA_pol_sigma-70_dom"/>
</dbReference>
<comment type="similarity">
    <text evidence="1">Belongs to the sigma-70 factor family. ECF subfamily.</text>
</comment>
<keyword evidence="4" id="KW-0804">Transcription</keyword>
<evidence type="ECO:0000259" key="6">
    <source>
        <dbReference type="Pfam" id="PF08281"/>
    </source>
</evidence>
<protein>
    <submittedName>
        <fullName evidence="7">RNA polymerase sigma-70 factor, ECF subfamily</fullName>
    </submittedName>
</protein>
<dbReference type="Pfam" id="PF04542">
    <property type="entry name" value="Sigma70_r2"/>
    <property type="match status" value="1"/>
</dbReference>
<evidence type="ECO:0000256" key="4">
    <source>
        <dbReference type="ARBA" id="ARBA00023163"/>
    </source>
</evidence>
<sequence>MTDALLLDPPTQALLIQAVAERRDREAFGQLFRYFAPRVKSYLLRLGAEDGLAEEIAQEAMVAVWRKAASFDPAQASVSTWVFTIARNKRIDGLRRLRRPELDPEDPALQPEARPAADRLLDASEREERLRRALNTLPEEQAEVIRLAFFEDKAHAAIASETDLPLGTVKSRLRLALTRLRRALAADGMDQA</sequence>
<dbReference type="InterPro" id="IPR007627">
    <property type="entry name" value="RNA_pol_sigma70_r2"/>
</dbReference>
<evidence type="ECO:0000256" key="2">
    <source>
        <dbReference type="ARBA" id="ARBA00023015"/>
    </source>
</evidence>
<dbReference type="InterPro" id="IPR013324">
    <property type="entry name" value="RNA_pol_sigma_r3/r4-like"/>
</dbReference>
<evidence type="ECO:0000259" key="5">
    <source>
        <dbReference type="Pfam" id="PF04542"/>
    </source>
</evidence>